<gene>
    <name evidence="1" type="ORF">L873DRAFT_364776</name>
</gene>
<organism evidence="1 2">
    <name type="scientific">Choiromyces venosus 120613-1</name>
    <dbReference type="NCBI Taxonomy" id="1336337"/>
    <lineage>
        <taxon>Eukaryota</taxon>
        <taxon>Fungi</taxon>
        <taxon>Dikarya</taxon>
        <taxon>Ascomycota</taxon>
        <taxon>Pezizomycotina</taxon>
        <taxon>Pezizomycetes</taxon>
        <taxon>Pezizales</taxon>
        <taxon>Tuberaceae</taxon>
        <taxon>Choiromyces</taxon>
    </lineage>
</organism>
<evidence type="ECO:0000313" key="2">
    <source>
        <dbReference type="Proteomes" id="UP000276215"/>
    </source>
</evidence>
<keyword evidence="2" id="KW-1185">Reference proteome</keyword>
<name>A0A3N4K2U8_9PEZI</name>
<accession>A0A3N4K2U8</accession>
<sequence>MRERTAKRWNFWPLGQRDLEIQWSCFSATTFRVFVRHGWFSPVTNTHYSSAVICFCLITLCRFCDYLYCFTHNLLLDAFTSRPILLRINLVA</sequence>
<dbReference type="Proteomes" id="UP000276215">
    <property type="component" value="Unassembled WGS sequence"/>
</dbReference>
<dbReference type="EMBL" id="ML120366">
    <property type="protein sequence ID" value="RPB02741.1"/>
    <property type="molecule type" value="Genomic_DNA"/>
</dbReference>
<reference evidence="1 2" key="1">
    <citation type="journal article" date="2018" name="Nat. Ecol. Evol.">
        <title>Pezizomycetes genomes reveal the molecular basis of ectomycorrhizal truffle lifestyle.</title>
        <authorList>
            <person name="Murat C."/>
            <person name="Payen T."/>
            <person name="Noel B."/>
            <person name="Kuo A."/>
            <person name="Morin E."/>
            <person name="Chen J."/>
            <person name="Kohler A."/>
            <person name="Krizsan K."/>
            <person name="Balestrini R."/>
            <person name="Da Silva C."/>
            <person name="Montanini B."/>
            <person name="Hainaut M."/>
            <person name="Levati E."/>
            <person name="Barry K.W."/>
            <person name="Belfiori B."/>
            <person name="Cichocki N."/>
            <person name="Clum A."/>
            <person name="Dockter R.B."/>
            <person name="Fauchery L."/>
            <person name="Guy J."/>
            <person name="Iotti M."/>
            <person name="Le Tacon F."/>
            <person name="Lindquist E.A."/>
            <person name="Lipzen A."/>
            <person name="Malagnac F."/>
            <person name="Mello A."/>
            <person name="Molinier V."/>
            <person name="Miyauchi S."/>
            <person name="Poulain J."/>
            <person name="Riccioni C."/>
            <person name="Rubini A."/>
            <person name="Sitrit Y."/>
            <person name="Splivallo R."/>
            <person name="Traeger S."/>
            <person name="Wang M."/>
            <person name="Zifcakova L."/>
            <person name="Wipf D."/>
            <person name="Zambonelli A."/>
            <person name="Paolocci F."/>
            <person name="Nowrousian M."/>
            <person name="Ottonello S."/>
            <person name="Baldrian P."/>
            <person name="Spatafora J.W."/>
            <person name="Henrissat B."/>
            <person name="Nagy L.G."/>
            <person name="Aury J.M."/>
            <person name="Wincker P."/>
            <person name="Grigoriev I.V."/>
            <person name="Bonfante P."/>
            <person name="Martin F.M."/>
        </authorList>
    </citation>
    <scope>NUCLEOTIDE SEQUENCE [LARGE SCALE GENOMIC DNA]</scope>
    <source>
        <strain evidence="1 2">120613-1</strain>
    </source>
</reference>
<evidence type="ECO:0000313" key="1">
    <source>
        <dbReference type="EMBL" id="RPB02741.1"/>
    </source>
</evidence>
<dbReference type="AlphaFoldDB" id="A0A3N4K2U8"/>
<proteinExistence type="predicted"/>
<protein>
    <submittedName>
        <fullName evidence="1">Uncharacterized protein</fullName>
    </submittedName>
</protein>